<evidence type="ECO:0000259" key="8">
    <source>
        <dbReference type="PROSITE" id="PS50172"/>
    </source>
</evidence>
<dbReference type="InterPro" id="IPR031053">
    <property type="entry name" value="ALC1"/>
</dbReference>
<dbReference type="GO" id="GO:0016787">
    <property type="term" value="F:hydrolase activity"/>
    <property type="evidence" value="ECO:0007669"/>
    <property type="project" value="UniProtKB-KW"/>
</dbReference>
<dbReference type="SUPFAM" id="SSF52949">
    <property type="entry name" value="Macro domain-like"/>
    <property type="match status" value="1"/>
</dbReference>
<feature type="domain" description="Helicase ATP-binding" evidence="9">
    <location>
        <begin position="35"/>
        <end position="199"/>
    </location>
</feature>
<feature type="compositionally biased region" description="Basic and acidic residues" evidence="7">
    <location>
        <begin position="636"/>
        <end position="645"/>
    </location>
</feature>
<evidence type="ECO:0000256" key="7">
    <source>
        <dbReference type="SAM" id="MobiDB-lite"/>
    </source>
</evidence>
<evidence type="ECO:0000256" key="6">
    <source>
        <dbReference type="ARBA" id="ARBA00023242"/>
    </source>
</evidence>
<dbReference type="Gene3D" id="3.40.220.10">
    <property type="entry name" value="Leucine Aminopeptidase, subunit E, domain 1"/>
    <property type="match status" value="1"/>
</dbReference>
<dbReference type="PROSITE" id="PS50172">
    <property type="entry name" value="BRCT"/>
    <property type="match status" value="1"/>
</dbReference>
<name>A0A914WVR1_9BILA</name>
<dbReference type="Pfam" id="PF16759">
    <property type="entry name" value="LIG3_BRCT"/>
    <property type="match status" value="1"/>
</dbReference>
<evidence type="ECO:0000313" key="11">
    <source>
        <dbReference type="Proteomes" id="UP000887566"/>
    </source>
</evidence>
<keyword evidence="5" id="KW-0067">ATP-binding</keyword>
<keyword evidence="3" id="KW-0547">Nucleotide-binding</keyword>
<proteinExistence type="inferred from homology"/>
<dbReference type="Proteomes" id="UP000887566">
    <property type="component" value="Unplaced"/>
</dbReference>
<dbReference type="SMART" id="SM00490">
    <property type="entry name" value="HELICc"/>
    <property type="match status" value="1"/>
</dbReference>
<dbReference type="InterPro" id="IPR001650">
    <property type="entry name" value="Helicase_C-like"/>
</dbReference>
<comment type="similarity">
    <text evidence="2">Belongs to the SNF2/RAD54 helicase family.</text>
</comment>
<dbReference type="PROSITE" id="PS51192">
    <property type="entry name" value="HELICASE_ATP_BIND_1"/>
    <property type="match status" value="1"/>
</dbReference>
<dbReference type="SMART" id="SM00487">
    <property type="entry name" value="DEXDc"/>
    <property type="match status" value="1"/>
</dbReference>
<dbReference type="SUPFAM" id="SSF52540">
    <property type="entry name" value="P-loop containing nucleoside triphosphate hydrolases"/>
    <property type="match status" value="2"/>
</dbReference>
<dbReference type="CDD" id="cd18793">
    <property type="entry name" value="SF2_C_SNF"/>
    <property type="match status" value="1"/>
</dbReference>
<keyword evidence="6" id="KW-0539">Nucleus</keyword>
<feature type="domain" description="BRCT" evidence="8">
    <location>
        <begin position="902"/>
        <end position="990"/>
    </location>
</feature>
<dbReference type="Gene3D" id="3.40.50.300">
    <property type="entry name" value="P-loop containing nucleotide triphosphate hydrolases"/>
    <property type="match status" value="1"/>
</dbReference>
<sequence length="1004" mass="112298">MAAAQSKDIASLQEELKAADVSLREHQLEGIEFMLKCRRAGHGCILADEMGLGKTCQAVVMLSHLSRSSGGRHLILCPLSVIDHWQNELKRFGADRLVVITYRGDKSEREELRDEIAQRKDWHILLTTYELFLKDHEMLPIHKWQSLTVDEAHRLKNSASLLYQALGEEKFDWVMLLTGTPVQNNLTELYSLLMMIDKVKFPAQGADSFVNKYSDSSNPKTMGGLRQLLDEYLLRRTKDVVCPDLPAKSDIVLYHTISAVQKDLYRAILAKNYNYFEKDSKAGGSTVSLNNVLMQLRKCVIHPYLFEGVEPEPFEEGEHLVEASGKLVVLDLLLQYLHAHKHKVLLFSQMTRALDILQDYLSFRGYSYERLDGSVRGEERFAAVKSFNEKESDTFAFLLSTKAGGLGLTLTAADTVVFLDSDFNPQNDLQAAARAHRIGQNKPVKIIRLIARDTVEEIIQARALGKIHLTNAVIGTASADGSETKLTAAEITEMITAGLSRLTTDENSAEARFTNEILINILGGTDDNGCWLPAKDVSPTEEEDGAKEKAESSTQKEPVGSMYFFEGKDYKADAAADETALKAILETAKKNVTATTSQTARRKRTDGDEADFGTLGAMLEAAKERRPRKILTPEEQAERKQKREQAAALRKQRDEEEMVEKEQQRRDRRRSQWAENDYESSNLPEPASAEGGDDVDLDERDCGPFFVLGDVAHPQFRTEHEGADALVLHCVDNSGSWGYGGVFDALLSRSRKVKEVYERAGEMGDVALGDAHMVNIDDSQSRTSGGRDSAVLLVAQHRKSRDEMNMTALSTALSRVAERARSQEAAGRQMSAHIPRIGYGMPKVQWYTVERLIKKYLCRRGVPVYIYYFDRSLRSAARRKRTAPDNDDQPIASGASAAKLPALSSMFHDVTLCLLGINSVDYAKYKRLIFAFDGVLVDEANIVAASHIVIGEDENDEIIIKRIREVPLSPKAVFVDKHWLDSCIKSRSLITPHPCNNKILFSCE</sequence>
<dbReference type="InterPro" id="IPR043472">
    <property type="entry name" value="Macro_dom-like"/>
</dbReference>
<dbReference type="PANTHER" id="PTHR47157">
    <property type="entry name" value="CHROMODOMAIN-HELICASE-DNA-BINDING PROTEIN 1-LIKE"/>
    <property type="match status" value="1"/>
</dbReference>
<dbReference type="GO" id="GO:0005634">
    <property type="term" value="C:nucleus"/>
    <property type="evidence" value="ECO:0007669"/>
    <property type="project" value="UniProtKB-SubCell"/>
</dbReference>
<feature type="domain" description="Helicase C-terminal" evidence="10">
    <location>
        <begin position="332"/>
        <end position="492"/>
    </location>
</feature>
<dbReference type="Pfam" id="PF00271">
    <property type="entry name" value="Helicase_C"/>
    <property type="match status" value="1"/>
</dbReference>
<dbReference type="Pfam" id="PF00176">
    <property type="entry name" value="SNF2-rel_dom"/>
    <property type="match status" value="1"/>
</dbReference>
<dbReference type="GO" id="GO:0005524">
    <property type="term" value="F:ATP binding"/>
    <property type="evidence" value="ECO:0007669"/>
    <property type="project" value="UniProtKB-KW"/>
</dbReference>
<keyword evidence="11" id="KW-1185">Reference proteome</keyword>
<keyword evidence="4" id="KW-0378">Hydrolase</keyword>
<dbReference type="SUPFAM" id="SSF52113">
    <property type="entry name" value="BRCT domain"/>
    <property type="match status" value="1"/>
</dbReference>
<dbReference type="InterPro" id="IPR014001">
    <property type="entry name" value="Helicase_ATP-bd"/>
</dbReference>
<dbReference type="InterPro" id="IPR001357">
    <property type="entry name" value="BRCT_dom"/>
</dbReference>
<dbReference type="WBParaSite" id="PSAMB.scaffold5303size12081.g26292.t1">
    <property type="protein sequence ID" value="PSAMB.scaffold5303size12081.g26292.t1"/>
    <property type="gene ID" value="PSAMB.scaffold5303size12081.g26292"/>
</dbReference>
<evidence type="ECO:0000259" key="9">
    <source>
        <dbReference type="PROSITE" id="PS51192"/>
    </source>
</evidence>
<dbReference type="PROSITE" id="PS51194">
    <property type="entry name" value="HELICASE_CTER"/>
    <property type="match status" value="1"/>
</dbReference>
<evidence type="ECO:0000313" key="12">
    <source>
        <dbReference type="WBParaSite" id="PSAMB.scaffold5303size12081.g26292.t1"/>
    </source>
</evidence>
<evidence type="ECO:0000256" key="2">
    <source>
        <dbReference type="ARBA" id="ARBA00007025"/>
    </source>
</evidence>
<feature type="region of interest" description="Disordered" evidence="7">
    <location>
        <begin position="591"/>
        <end position="696"/>
    </location>
</feature>
<dbReference type="InterPro" id="IPR038718">
    <property type="entry name" value="SNF2-like_sf"/>
</dbReference>
<evidence type="ECO:0000256" key="1">
    <source>
        <dbReference type="ARBA" id="ARBA00004123"/>
    </source>
</evidence>
<dbReference type="Gene3D" id="3.40.50.10190">
    <property type="entry name" value="BRCT domain"/>
    <property type="match status" value="1"/>
</dbReference>
<dbReference type="InterPro" id="IPR031916">
    <property type="entry name" value="LIG3_BRCT"/>
</dbReference>
<organism evidence="11 12">
    <name type="scientific">Plectus sambesii</name>
    <dbReference type="NCBI Taxonomy" id="2011161"/>
    <lineage>
        <taxon>Eukaryota</taxon>
        <taxon>Metazoa</taxon>
        <taxon>Ecdysozoa</taxon>
        <taxon>Nematoda</taxon>
        <taxon>Chromadorea</taxon>
        <taxon>Plectida</taxon>
        <taxon>Plectina</taxon>
        <taxon>Plectoidea</taxon>
        <taxon>Plectidae</taxon>
        <taxon>Plectus</taxon>
    </lineage>
</organism>
<evidence type="ECO:0000259" key="10">
    <source>
        <dbReference type="PROSITE" id="PS51194"/>
    </source>
</evidence>
<evidence type="ECO:0000256" key="4">
    <source>
        <dbReference type="ARBA" id="ARBA00022801"/>
    </source>
</evidence>
<accession>A0A914WVR1</accession>
<dbReference type="AlphaFoldDB" id="A0A914WVR1"/>
<dbReference type="InterPro" id="IPR049730">
    <property type="entry name" value="SNF2/RAD54-like_C"/>
</dbReference>
<dbReference type="GO" id="GO:0006281">
    <property type="term" value="P:DNA repair"/>
    <property type="evidence" value="ECO:0007669"/>
    <property type="project" value="InterPro"/>
</dbReference>
<reference evidence="12" key="1">
    <citation type="submission" date="2022-11" db="UniProtKB">
        <authorList>
            <consortium name="WormBaseParasite"/>
        </authorList>
    </citation>
    <scope>IDENTIFICATION</scope>
</reference>
<dbReference type="GO" id="GO:0003678">
    <property type="term" value="F:DNA helicase activity"/>
    <property type="evidence" value="ECO:0007669"/>
    <property type="project" value="InterPro"/>
</dbReference>
<feature type="region of interest" description="Disordered" evidence="7">
    <location>
        <begin position="535"/>
        <end position="560"/>
    </location>
</feature>
<dbReference type="InterPro" id="IPR036420">
    <property type="entry name" value="BRCT_dom_sf"/>
</dbReference>
<protein>
    <submittedName>
        <fullName evidence="12">Chromodomain-helicase-DNA-binding protein 1-like</fullName>
    </submittedName>
</protein>
<dbReference type="Gene3D" id="3.40.50.10810">
    <property type="entry name" value="Tandem AAA-ATPase domain"/>
    <property type="match status" value="1"/>
</dbReference>
<comment type="subcellular location">
    <subcellularLocation>
        <location evidence="1">Nucleus</location>
    </subcellularLocation>
</comment>
<evidence type="ECO:0000256" key="5">
    <source>
        <dbReference type="ARBA" id="ARBA00022840"/>
    </source>
</evidence>
<dbReference type="GO" id="GO:0006338">
    <property type="term" value="P:chromatin remodeling"/>
    <property type="evidence" value="ECO:0007669"/>
    <property type="project" value="InterPro"/>
</dbReference>
<dbReference type="PANTHER" id="PTHR47157:SF1">
    <property type="entry name" value="CHROMODOMAIN-HELICASE-DNA-BINDING PROTEIN 1-LIKE"/>
    <property type="match status" value="1"/>
</dbReference>
<dbReference type="InterPro" id="IPR027417">
    <property type="entry name" value="P-loop_NTPase"/>
</dbReference>
<dbReference type="InterPro" id="IPR000330">
    <property type="entry name" value="SNF2_N"/>
</dbReference>
<evidence type="ECO:0000256" key="3">
    <source>
        <dbReference type="ARBA" id="ARBA00022741"/>
    </source>
</evidence>